<name>A0A839NHI3_9MICO</name>
<organism evidence="1 2">
    <name type="scientific">Flexivirga oryzae</name>
    <dbReference type="NCBI Taxonomy" id="1794944"/>
    <lineage>
        <taxon>Bacteria</taxon>
        <taxon>Bacillati</taxon>
        <taxon>Actinomycetota</taxon>
        <taxon>Actinomycetes</taxon>
        <taxon>Micrococcales</taxon>
        <taxon>Dermacoccaceae</taxon>
        <taxon>Flexivirga</taxon>
    </lineage>
</organism>
<sequence>MAKRVGGIAGVRVPGLRARLIATWERNDAVCHRWNLEGGNPELNAADQCPWCLSLARYRRGDDVTMTGQSIAGVLFDERDSRNVFDDWRRDFQTRFLCTADDLVTVLDDDEAS</sequence>
<reference evidence="1 2" key="1">
    <citation type="submission" date="2020-08" db="EMBL/GenBank/DDBJ databases">
        <title>Sequencing the genomes of 1000 actinobacteria strains.</title>
        <authorList>
            <person name="Klenk H.-P."/>
        </authorList>
    </citation>
    <scope>NUCLEOTIDE SEQUENCE [LARGE SCALE GENOMIC DNA]</scope>
    <source>
        <strain evidence="1 2">DSM 105369</strain>
    </source>
</reference>
<evidence type="ECO:0000313" key="2">
    <source>
        <dbReference type="Proteomes" id="UP000559182"/>
    </source>
</evidence>
<dbReference type="EMBL" id="JACHVQ010000006">
    <property type="protein sequence ID" value="MBB2894565.1"/>
    <property type="molecule type" value="Genomic_DNA"/>
</dbReference>
<evidence type="ECO:0000313" key="1">
    <source>
        <dbReference type="EMBL" id="MBB2894565.1"/>
    </source>
</evidence>
<gene>
    <name evidence="1" type="ORF">FHU39_004611</name>
</gene>
<comment type="caution">
    <text evidence="1">The sequence shown here is derived from an EMBL/GenBank/DDBJ whole genome shotgun (WGS) entry which is preliminary data.</text>
</comment>
<accession>A0A839NHI3</accession>
<dbReference type="RefSeq" id="WP_183323006.1">
    <property type="nucleotide sequence ID" value="NZ_JACHVQ010000006.1"/>
</dbReference>
<dbReference type="AlphaFoldDB" id="A0A839NHI3"/>
<keyword evidence="2" id="KW-1185">Reference proteome</keyword>
<dbReference type="Proteomes" id="UP000559182">
    <property type="component" value="Unassembled WGS sequence"/>
</dbReference>
<proteinExistence type="predicted"/>
<protein>
    <submittedName>
        <fullName evidence="1">Uncharacterized protein</fullName>
    </submittedName>
</protein>